<accession>A0A8K0GKN8</accession>
<feature type="compositionally biased region" description="Basic and acidic residues" evidence="3">
    <location>
        <begin position="1154"/>
        <end position="1164"/>
    </location>
</feature>
<dbReference type="OrthoDB" id="6513151at2759"/>
<dbReference type="Proteomes" id="UP000801492">
    <property type="component" value="Unassembled WGS sequence"/>
</dbReference>
<dbReference type="InterPro" id="IPR025151">
    <property type="entry name" value="ELYS_dom"/>
</dbReference>
<feature type="compositionally biased region" description="Basic and acidic residues" evidence="3">
    <location>
        <begin position="975"/>
        <end position="987"/>
    </location>
</feature>
<feature type="compositionally biased region" description="Basic and acidic residues" evidence="3">
    <location>
        <begin position="1338"/>
        <end position="1363"/>
    </location>
</feature>
<feature type="region of interest" description="Disordered" evidence="3">
    <location>
        <begin position="1154"/>
        <end position="1217"/>
    </location>
</feature>
<evidence type="ECO:0000313" key="6">
    <source>
        <dbReference type="Proteomes" id="UP000801492"/>
    </source>
</evidence>
<dbReference type="InterPro" id="IPR052620">
    <property type="entry name" value="ELYS/MEL-28_NucAsmblyFactor"/>
</dbReference>
<evidence type="ECO:0000259" key="4">
    <source>
        <dbReference type="Pfam" id="PF13934"/>
    </source>
</evidence>
<feature type="compositionally biased region" description="Polar residues" evidence="3">
    <location>
        <begin position="1322"/>
        <end position="1337"/>
    </location>
</feature>
<feature type="region of interest" description="Disordered" evidence="3">
    <location>
        <begin position="841"/>
        <end position="922"/>
    </location>
</feature>
<feature type="compositionally biased region" description="Basic and acidic residues" evidence="3">
    <location>
        <begin position="939"/>
        <end position="966"/>
    </location>
</feature>
<feature type="compositionally biased region" description="Low complexity" evidence="3">
    <location>
        <begin position="841"/>
        <end position="850"/>
    </location>
</feature>
<organism evidence="5 6">
    <name type="scientific">Ignelater luminosus</name>
    <name type="common">Cucubano</name>
    <name type="synonym">Pyrophorus luminosus</name>
    <dbReference type="NCBI Taxonomy" id="2038154"/>
    <lineage>
        <taxon>Eukaryota</taxon>
        <taxon>Metazoa</taxon>
        <taxon>Ecdysozoa</taxon>
        <taxon>Arthropoda</taxon>
        <taxon>Hexapoda</taxon>
        <taxon>Insecta</taxon>
        <taxon>Pterygota</taxon>
        <taxon>Neoptera</taxon>
        <taxon>Endopterygota</taxon>
        <taxon>Coleoptera</taxon>
        <taxon>Polyphaga</taxon>
        <taxon>Elateriformia</taxon>
        <taxon>Elateroidea</taxon>
        <taxon>Elateridae</taxon>
        <taxon>Agrypninae</taxon>
        <taxon>Pyrophorini</taxon>
        <taxon>Ignelater</taxon>
    </lineage>
</organism>
<dbReference type="PANTHER" id="PTHR21583:SF8">
    <property type="entry name" value="PROTEIN ELYS"/>
    <property type="match status" value="1"/>
</dbReference>
<name>A0A8K0GKN8_IGNLU</name>
<feature type="compositionally biased region" description="Basic and acidic residues" evidence="3">
    <location>
        <begin position="579"/>
        <end position="592"/>
    </location>
</feature>
<feature type="region of interest" description="Disordered" evidence="3">
    <location>
        <begin position="1258"/>
        <end position="1310"/>
    </location>
</feature>
<evidence type="ECO:0000256" key="2">
    <source>
        <dbReference type="ARBA" id="ARBA00023242"/>
    </source>
</evidence>
<dbReference type="GO" id="GO:0005634">
    <property type="term" value="C:nucleus"/>
    <property type="evidence" value="ECO:0007669"/>
    <property type="project" value="UniProtKB-SubCell"/>
</dbReference>
<reference evidence="5" key="1">
    <citation type="submission" date="2019-08" db="EMBL/GenBank/DDBJ databases">
        <title>The genome of the North American firefly Photinus pyralis.</title>
        <authorList>
            <consortium name="Photinus pyralis genome working group"/>
            <person name="Fallon T.R."/>
            <person name="Sander Lower S.E."/>
            <person name="Weng J.-K."/>
        </authorList>
    </citation>
    <scope>NUCLEOTIDE SEQUENCE</scope>
    <source>
        <strain evidence="5">TRF0915ILg1</strain>
        <tissue evidence="5">Whole body</tissue>
    </source>
</reference>
<feature type="compositionally biased region" description="Basic and acidic residues" evidence="3">
    <location>
        <begin position="860"/>
        <end position="903"/>
    </location>
</feature>
<dbReference type="Pfam" id="PF13934">
    <property type="entry name" value="ELYS"/>
    <property type="match status" value="1"/>
</dbReference>
<sequence length="1393" mass="159147">MTLDQSRYKPVITHLIKFPAVFQLSPSIIKITQAFWQLDHGDFTTAMEQLLDPLVFSEDLKMWHHRIALKALLAQDQHSFALLYLQVRQPPVTEVQDLCTVLSLFIANNMLDEAFNFQRQNRSSENEARLLHHFYQECDRKEDISSILYLTLSAIEEEAFMKYLQDVDHPKKRDLQIFYYIQRSQYMDAFQLNDKLNAIKANDRGLKGQANVGFRDLMIKEFGDSLPEISKSLITLCKKEKNNLWKQVERPEPFSVFVHNATEKVKYKSTLIQAVLSKAKETWTHPILNNSIKNDSVIHSTTEETPFLNTPKAAAPKLRVPTPVIFPKITKLEESGQSNFGPSPAKRLKLSPRLPLISPERASKRKDDTMSNNTSIKLETPIVKRKASRRSDSLRLSDERFTVGTPQSILKIYNLVRNSQSPDIDSPTLDNVDVFIRKSNDSASGMAEATTNIGRLNSLSRRSSLGLTPRKPLSSRQAVRFNISRASSESSLTSNASGPTFEIIEDQAIVHTSIDLPSKPNTSLQSIAEVNSKNSSLSADEVFYSPNASTSSNTDSKQQSELEQIISIKENNVVNEEIPIKMEDNSHTESLKPRRSYKRRSQNTVTEKNEKIRLVKEVETPTVQETIPSSPKTPRSRRSYKGSLPEVAVRSSPRLRRSVIHNQIEGSIELPSENIQIEPIKEDISILPLEETHSTKPPVNISQSSSITENPYRTRIGSRRSLSRQVLENNTFSSPAVHRKSLSNLSQVEVLHSKTKTRYESTTVNKETKESSTYTEQEHKDIITVNKNKRISEEVSTHEESHTVSRKELQFDDEISSADSIYNPFNIARVSDFALCSTSSTDIESSSETTGNVQISSDAIEDKSSKEHSILKEDDLKQNNENISNEKIEKEETTIENKKRDSEENSQEDQLQISNIEEENQMKDIEEYKEILENKEEIKSVEEHKEEEKEEIKDMEENKEEIKDVGEYTEEENKEEIKDVEEHKEEEIKDIEEEYKEDQEIENKNEEIQEYTEEIEECIDKEVENQEEDIEENKTETNKEVKSICDSDTDTVFESNIVINCANLFDDLPTDDQSRLVDPQISVYEVTDDGDLNKGVYIEDNTDILEMGTSYVTTTTEDEMLVYKSEFLSNLDVEESEINVCEKTIEDATINENTYKEEKEKDDEVQIIEIGSSSSSSEEGNDYLNESSDNSQSAISTNSEDYEEDSYTDNSDKNIENKQHVVYHREMISETESSENSSSYQYRESSHAFLNEQIQDMESDNSEVEEIPNKDELSNTQLEVIPEVSSEELENKQSNEDLESKQISKEEDGEDEIITFSENVLETSDIPQNTQLTNASLNKDKEESSNDTHKSDAEKCLKDDKIQSNDPVILESTSLEHISTDTPEKKRIFNTNN</sequence>
<comment type="subcellular location">
    <subcellularLocation>
        <location evidence="1">Nucleus</location>
    </subcellularLocation>
</comment>
<evidence type="ECO:0000256" key="1">
    <source>
        <dbReference type="ARBA" id="ARBA00004123"/>
    </source>
</evidence>
<feature type="compositionally biased region" description="Acidic residues" evidence="3">
    <location>
        <begin position="988"/>
        <end position="1000"/>
    </location>
</feature>
<evidence type="ECO:0000256" key="3">
    <source>
        <dbReference type="SAM" id="MobiDB-lite"/>
    </source>
</evidence>
<feature type="compositionally biased region" description="Basic and acidic residues" evidence="3">
    <location>
        <begin position="1289"/>
        <end position="1306"/>
    </location>
</feature>
<gene>
    <name evidence="5" type="ORF">ILUMI_02627</name>
</gene>
<feature type="compositionally biased region" description="Basic and acidic residues" evidence="3">
    <location>
        <begin position="607"/>
        <end position="619"/>
    </location>
</feature>
<feature type="region of interest" description="Disordered" evidence="3">
    <location>
        <begin position="939"/>
        <end position="1004"/>
    </location>
</feature>
<feature type="domain" description="ELYS-like" evidence="4">
    <location>
        <begin position="13"/>
        <end position="166"/>
    </location>
</feature>
<dbReference type="PANTHER" id="PTHR21583">
    <property type="entry name" value="ELYS PROTEIN"/>
    <property type="match status" value="1"/>
</dbReference>
<proteinExistence type="predicted"/>
<feature type="compositionally biased region" description="Polar residues" evidence="3">
    <location>
        <begin position="1184"/>
        <end position="1199"/>
    </location>
</feature>
<comment type="caution">
    <text evidence="5">The sequence shown here is derived from an EMBL/GenBank/DDBJ whole genome shotgun (WGS) entry which is preliminary data.</text>
</comment>
<keyword evidence="2" id="KW-0539">Nucleus</keyword>
<feature type="region of interest" description="Disordered" evidence="3">
    <location>
        <begin position="579"/>
        <end position="649"/>
    </location>
</feature>
<feature type="compositionally biased region" description="Low complexity" evidence="3">
    <location>
        <begin position="1167"/>
        <end position="1178"/>
    </location>
</feature>
<keyword evidence="6" id="KW-1185">Reference proteome</keyword>
<dbReference type="EMBL" id="VTPC01000996">
    <property type="protein sequence ID" value="KAF2903554.1"/>
    <property type="molecule type" value="Genomic_DNA"/>
</dbReference>
<feature type="region of interest" description="Disordered" evidence="3">
    <location>
        <begin position="1322"/>
        <end position="1365"/>
    </location>
</feature>
<evidence type="ECO:0000313" key="5">
    <source>
        <dbReference type="EMBL" id="KAF2903554.1"/>
    </source>
</evidence>
<protein>
    <recommendedName>
        <fullName evidence="4">ELYS-like domain-containing protein</fullName>
    </recommendedName>
</protein>